<feature type="domain" description="N-acetyltransferase" evidence="3">
    <location>
        <begin position="319"/>
        <end position="458"/>
    </location>
</feature>
<dbReference type="eggNOG" id="COG0498">
    <property type="taxonomic scope" value="Bacteria"/>
</dbReference>
<sequence>MNKNIIKNRVGKTPILRAKNLEKELGISKIYLKLEGNNPSGHRMDRLAYLLIKDAISVGKKTICLGVYGALSKTVAYLSQYYDIKCVFILPKNSKISDDKLFNSPNIEIIEYGNSPTDCIEYSKELSKKYRWYNANPGMENNILNMMALSSIAKELTKQIKSEINTVFTLLSYGFSVSGLDLGFRQLWIDGKIKKLPKLYSCTIDKGNIIYDSYKKNSDKILPVNKQDLKITKYNKHLINLKSSIAQDALDAIYDTDGKITGISEEELVEYIERFKKLENVSFNIANGYPIAGFMKEVEKGNISDGNHIILLNDGKVDLDIRQITKEEKDISNNKLAELINGWLMEFSDPVYEIKDALDNAFEKGFVFAAYHANQLAGLAVIINTSFETFIPQYHLAYIATNKHSKGRGIGTQLLSKAIEETEGNLSLHVETNNERAIKLYEKMGFKKSYVRMIHKAW</sequence>
<evidence type="ECO:0000256" key="2">
    <source>
        <dbReference type="ARBA" id="ARBA00022898"/>
    </source>
</evidence>
<dbReference type="OrthoDB" id="9795206at2"/>
<evidence type="ECO:0000256" key="1">
    <source>
        <dbReference type="ARBA" id="ARBA00001933"/>
    </source>
</evidence>
<evidence type="ECO:0000259" key="3">
    <source>
        <dbReference type="PROSITE" id="PS51186"/>
    </source>
</evidence>
<keyword evidence="4" id="KW-0456">Lyase</keyword>
<keyword evidence="2" id="KW-0663">Pyridoxal phosphate</keyword>
<comment type="cofactor">
    <cofactor evidence="1">
        <name>pyridoxal 5'-phosphate</name>
        <dbReference type="ChEBI" id="CHEBI:597326"/>
    </cofactor>
</comment>
<comment type="caution">
    <text evidence="4">The sequence shown here is derived from an EMBL/GenBank/DDBJ whole genome shotgun (WGS) entry which is preliminary data.</text>
</comment>
<dbReference type="Pfam" id="PF00291">
    <property type="entry name" value="PALP"/>
    <property type="match status" value="1"/>
</dbReference>
<dbReference type="InterPro" id="IPR016181">
    <property type="entry name" value="Acyl_CoA_acyltransferase"/>
</dbReference>
<dbReference type="InterPro" id="IPR000182">
    <property type="entry name" value="GNAT_dom"/>
</dbReference>
<dbReference type="Gene3D" id="3.40.50.1100">
    <property type="match status" value="2"/>
</dbReference>
<dbReference type="EC" id="4.2.3.1" evidence="4"/>
<dbReference type="SUPFAM" id="SSF55729">
    <property type="entry name" value="Acyl-CoA N-acyltransferases (Nat)"/>
    <property type="match status" value="1"/>
</dbReference>
<gene>
    <name evidence="4" type="ORF">L21TH_1355</name>
</gene>
<dbReference type="GO" id="GO:0004795">
    <property type="term" value="F:threonine synthase activity"/>
    <property type="evidence" value="ECO:0007669"/>
    <property type="project" value="UniProtKB-EC"/>
</dbReference>
<dbReference type="AlphaFoldDB" id="R1CVC9"/>
<evidence type="ECO:0000313" key="4">
    <source>
        <dbReference type="EMBL" id="EOD00594.1"/>
    </source>
</evidence>
<dbReference type="PROSITE" id="PS51186">
    <property type="entry name" value="GNAT"/>
    <property type="match status" value="1"/>
</dbReference>
<organism evidence="4 5">
    <name type="scientific">Caldisalinibacter kiritimatiensis</name>
    <dbReference type="NCBI Taxonomy" id="1304284"/>
    <lineage>
        <taxon>Bacteria</taxon>
        <taxon>Bacillati</taxon>
        <taxon>Bacillota</taxon>
        <taxon>Tissierellia</taxon>
        <taxon>Tissierellales</taxon>
        <taxon>Thermohalobacteraceae</taxon>
        <taxon>Caldisalinibacter</taxon>
    </lineage>
</organism>
<dbReference type="GO" id="GO:1901605">
    <property type="term" value="P:alpha-amino acid metabolic process"/>
    <property type="evidence" value="ECO:0007669"/>
    <property type="project" value="UniProtKB-ARBA"/>
</dbReference>
<dbReference type="InterPro" id="IPR036052">
    <property type="entry name" value="TrpB-like_PALP_sf"/>
</dbReference>
<dbReference type="PANTHER" id="PTHR43617:SF33">
    <property type="entry name" value="SPORE COAT POLYSACCHARIDE BIOSYNTHESIS PROTEIN SPSD"/>
    <property type="match status" value="1"/>
</dbReference>
<dbReference type="eggNOG" id="COG0456">
    <property type="taxonomic scope" value="Bacteria"/>
</dbReference>
<dbReference type="PANTHER" id="PTHR43617">
    <property type="entry name" value="L-AMINO ACID N-ACETYLTRANSFERASE"/>
    <property type="match status" value="1"/>
</dbReference>
<dbReference type="GO" id="GO:0016747">
    <property type="term" value="F:acyltransferase activity, transferring groups other than amino-acyl groups"/>
    <property type="evidence" value="ECO:0007669"/>
    <property type="project" value="InterPro"/>
</dbReference>
<dbReference type="CDD" id="cd04301">
    <property type="entry name" value="NAT_SF"/>
    <property type="match status" value="1"/>
</dbReference>
<dbReference type="InterPro" id="IPR001926">
    <property type="entry name" value="TrpB-like_PALP"/>
</dbReference>
<dbReference type="RefSeq" id="WP_006312388.1">
    <property type="nucleotide sequence ID" value="NZ_ARZA01000139.1"/>
</dbReference>
<keyword evidence="5" id="KW-1185">Reference proteome</keyword>
<name>R1CVC9_9FIRM</name>
<evidence type="ECO:0000313" key="5">
    <source>
        <dbReference type="Proteomes" id="UP000013378"/>
    </source>
</evidence>
<dbReference type="EMBL" id="ARZA01000139">
    <property type="protein sequence ID" value="EOD00594.1"/>
    <property type="molecule type" value="Genomic_DNA"/>
</dbReference>
<dbReference type="InterPro" id="IPR050276">
    <property type="entry name" value="MshD_Acetyltransferase"/>
</dbReference>
<protein>
    <submittedName>
        <fullName evidence="4">Threonine synthase</fullName>
        <ecNumber evidence="4">4.2.3.1</ecNumber>
    </submittedName>
</protein>
<proteinExistence type="predicted"/>
<dbReference type="Proteomes" id="UP000013378">
    <property type="component" value="Unassembled WGS sequence"/>
</dbReference>
<dbReference type="SUPFAM" id="SSF53686">
    <property type="entry name" value="Tryptophan synthase beta subunit-like PLP-dependent enzymes"/>
    <property type="match status" value="1"/>
</dbReference>
<dbReference type="Pfam" id="PF00583">
    <property type="entry name" value="Acetyltransf_1"/>
    <property type="match status" value="1"/>
</dbReference>
<accession>R1CVC9</accession>
<reference evidence="4 5" key="1">
    <citation type="journal article" date="2015" name="Geomicrobiol. J.">
        <title>Caldisalinibacter kiritimatiensis gen. nov., sp. nov., a moderately thermohalophilic thiosulfate-reducing bacterium from a hypersaline microbial mat.</title>
        <authorList>
            <person name="Ben Hania W."/>
            <person name="Joseph M."/>
            <person name="Fiebig A."/>
            <person name="Bunk B."/>
            <person name="Klenk H.-P."/>
            <person name="Fardeau M.-L."/>
            <person name="Spring S."/>
        </authorList>
    </citation>
    <scope>NUCLEOTIDE SEQUENCE [LARGE SCALE GENOMIC DNA]</scope>
    <source>
        <strain evidence="4 5">L21-TH-D2</strain>
    </source>
</reference>
<dbReference type="Gene3D" id="3.40.630.30">
    <property type="match status" value="1"/>
</dbReference>
<dbReference type="STRING" id="1304284.L21TH_1355"/>